<name>A0AAN8YBP9_SOLBU</name>
<evidence type="ECO:0000313" key="1">
    <source>
        <dbReference type="EMBL" id="KAK6786642.1"/>
    </source>
</evidence>
<dbReference type="EMBL" id="JBANQN010000006">
    <property type="protein sequence ID" value="KAK6786642.1"/>
    <property type="molecule type" value="Genomic_DNA"/>
</dbReference>
<sequence length="95" mass="10685">MLKLEITKVIQVFREQNRAADKLAKKRTKVAVFDEPNILLVPPMYAQREIEADILGTMYNRLTNNTPSIFQGGDVTQLNRNGHHATADAPIHCPS</sequence>
<accession>A0AAN8YBP9</accession>
<proteinExistence type="predicted"/>
<comment type="caution">
    <text evidence="1">The sequence shown here is derived from an EMBL/GenBank/DDBJ whole genome shotgun (WGS) entry which is preliminary data.</text>
</comment>
<keyword evidence="2" id="KW-1185">Reference proteome</keyword>
<dbReference type="AlphaFoldDB" id="A0AAN8YBP9"/>
<organism evidence="1 2">
    <name type="scientific">Solanum bulbocastanum</name>
    <name type="common">Wild potato</name>
    <dbReference type="NCBI Taxonomy" id="147425"/>
    <lineage>
        <taxon>Eukaryota</taxon>
        <taxon>Viridiplantae</taxon>
        <taxon>Streptophyta</taxon>
        <taxon>Embryophyta</taxon>
        <taxon>Tracheophyta</taxon>
        <taxon>Spermatophyta</taxon>
        <taxon>Magnoliopsida</taxon>
        <taxon>eudicotyledons</taxon>
        <taxon>Gunneridae</taxon>
        <taxon>Pentapetalae</taxon>
        <taxon>asterids</taxon>
        <taxon>lamiids</taxon>
        <taxon>Solanales</taxon>
        <taxon>Solanaceae</taxon>
        <taxon>Solanoideae</taxon>
        <taxon>Solaneae</taxon>
        <taxon>Solanum</taxon>
    </lineage>
</organism>
<dbReference type="Proteomes" id="UP001371456">
    <property type="component" value="Unassembled WGS sequence"/>
</dbReference>
<gene>
    <name evidence="1" type="ORF">RDI58_015167</name>
</gene>
<protein>
    <submittedName>
        <fullName evidence="1">Uncharacterized protein</fullName>
    </submittedName>
</protein>
<evidence type="ECO:0000313" key="2">
    <source>
        <dbReference type="Proteomes" id="UP001371456"/>
    </source>
</evidence>
<reference evidence="1 2" key="1">
    <citation type="submission" date="2024-02" db="EMBL/GenBank/DDBJ databases">
        <title>de novo genome assembly of Solanum bulbocastanum strain 11H21.</title>
        <authorList>
            <person name="Hosaka A.J."/>
        </authorList>
    </citation>
    <scope>NUCLEOTIDE SEQUENCE [LARGE SCALE GENOMIC DNA]</scope>
    <source>
        <tissue evidence="1">Young leaves</tissue>
    </source>
</reference>